<protein>
    <submittedName>
        <fullName evidence="1">Uncharacterized protein</fullName>
    </submittedName>
</protein>
<organism evidence="1 2">
    <name type="scientific">Lapidilactobacillus gannanensis</name>
    <dbReference type="NCBI Taxonomy" id="2486002"/>
    <lineage>
        <taxon>Bacteria</taxon>
        <taxon>Bacillati</taxon>
        <taxon>Bacillota</taxon>
        <taxon>Bacilli</taxon>
        <taxon>Lactobacillales</taxon>
        <taxon>Lactobacillaceae</taxon>
        <taxon>Lapidilactobacillus</taxon>
    </lineage>
</organism>
<dbReference type="RefSeq" id="WP_125651020.1">
    <property type="nucleotide sequence ID" value="NZ_JBHTOH010000027.1"/>
</dbReference>
<name>A0ABW4BKZ4_9LACO</name>
<dbReference type="EMBL" id="JBHTOH010000027">
    <property type="protein sequence ID" value="MFD1410880.1"/>
    <property type="molecule type" value="Genomic_DNA"/>
</dbReference>
<accession>A0ABW4BKZ4</accession>
<dbReference type="Proteomes" id="UP001597191">
    <property type="component" value="Unassembled WGS sequence"/>
</dbReference>
<proteinExistence type="predicted"/>
<comment type="caution">
    <text evidence="1">The sequence shown here is derived from an EMBL/GenBank/DDBJ whole genome shotgun (WGS) entry which is preliminary data.</text>
</comment>
<gene>
    <name evidence="1" type="ORF">ACFQ4R_04530</name>
</gene>
<evidence type="ECO:0000313" key="2">
    <source>
        <dbReference type="Proteomes" id="UP001597191"/>
    </source>
</evidence>
<evidence type="ECO:0000313" key="1">
    <source>
        <dbReference type="EMBL" id="MFD1410880.1"/>
    </source>
</evidence>
<sequence>MITEEALYWSQWQQLTSAQQRGLFEQMLRYFVHPLWQVGTIAPLKNHQGLQTWQVALNGRQFYFEPGQLANEQQVAVAPFLISANAIPANHYFLGTIDPVSGQPITNQFALKHYQQEIADFLQRPTHTLNPFAQPTEWASEHLTFVDQDQVIAVYQRQFWAQSDLQQQLRREGGNLPTANQWQAAAFANQTSVAWQIDDKSGDSLLGLGLRFNSTMAAELLTDPALIQPNPFHRGPDKVGLAPVAAELPVVLTADYYYRTVLNVQLD</sequence>
<reference evidence="2" key="1">
    <citation type="journal article" date="2019" name="Int. J. Syst. Evol. Microbiol.">
        <title>The Global Catalogue of Microorganisms (GCM) 10K type strain sequencing project: providing services to taxonomists for standard genome sequencing and annotation.</title>
        <authorList>
            <consortium name="The Broad Institute Genomics Platform"/>
            <consortium name="The Broad Institute Genome Sequencing Center for Infectious Disease"/>
            <person name="Wu L."/>
            <person name="Ma J."/>
        </authorList>
    </citation>
    <scope>NUCLEOTIDE SEQUENCE [LARGE SCALE GENOMIC DNA]</scope>
    <source>
        <strain evidence="2">CCM 8937</strain>
    </source>
</reference>
<keyword evidence="2" id="KW-1185">Reference proteome</keyword>